<keyword evidence="3" id="KW-1185">Reference proteome</keyword>
<sequence length="336" mass="36384">MEFAIPDPKPRLLDLTDFVKSNTTVAACIRILRVQPTFGPASNPLEMQVLAAVARALPNLRAINLSQMKLDHTRQNSTNETKEEPQVASRSVQSLSIRTVLQTHSMANILEDLCLFPSLKNLELSFISWRPDSEGETPHLATPTPLELETLTVGLMTDPSQLFRYIQSTPSVHTLTTLCLFGLRIPDVPSAGLLLQDLGMTLQHFSLSMEHFQSPVGWDVGQHGLGGDVGEFQVVAGFAEGQLLAAECGTSEGFGCSSALRSASRGRSSKTTPSIRSWGVTLPARLISSSGDVMQISGILDVRLFGMSTSHHTVNPEPQPPGADMMSGFLAPSFYI</sequence>
<comment type="caution">
    <text evidence="2">The sequence shown here is derived from an EMBL/GenBank/DDBJ whole genome shotgun (WGS) entry which is preliminary data.</text>
</comment>
<protein>
    <submittedName>
        <fullName evidence="2">Uncharacterized protein</fullName>
    </submittedName>
</protein>
<name>A0AAD5V9C9_9APHY</name>
<proteinExistence type="predicted"/>
<dbReference type="EMBL" id="JANAWD010000044">
    <property type="protein sequence ID" value="KAJ3489493.1"/>
    <property type="molecule type" value="Genomic_DNA"/>
</dbReference>
<dbReference type="AlphaFoldDB" id="A0AAD5V9C9"/>
<feature type="compositionally biased region" description="Basic and acidic residues" evidence="1">
    <location>
        <begin position="69"/>
        <end position="85"/>
    </location>
</feature>
<reference evidence="2" key="1">
    <citation type="submission" date="2022-07" db="EMBL/GenBank/DDBJ databases">
        <title>Genome Sequence of Physisporinus lineatus.</title>
        <authorList>
            <person name="Buettner E."/>
        </authorList>
    </citation>
    <scope>NUCLEOTIDE SEQUENCE</scope>
    <source>
        <strain evidence="2">VT162</strain>
    </source>
</reference>
<evidence type="ECO:0000313" key="2">
    <source>
        <dbReference type="EMBL" id="KAJ3489493.1"/>
    </source>
</evidence>
<dbReference type="Proteomes" id="UP001212997">
    <property type="component" value="Unassembled WGS sequence"/>
</dbReference>
<evidence type="ECO:0000313" key="3">
    <source>
        <dbReference type="Proteomes" id="UP001212997"/>
    </source>
</evidence>
<feature type="region of interest" description="Disordered" evidence="1">
    <location>
        <begin position="68"/>
        <end position="90"/>
    </location>
</feature>
<accession>A0AAD5V9C9</accession>
<gene>
    <name evidence="2" type="ORF">NLI96_g2094</name>
</gene>
<organism evidence="2 3">
    <name type="scientific">Meripilus lineatus</name>
    <dbReference type="NCBI Taxonomy" id="2056292"/>
    <lineage>
        <taxon>Eukaryota</taxon>
        <taxon>Fungi</taxon>
        <taxon>Dikarya</taxon>
        <taxon>Basidiomycota</taxon>
        <taxon>Agaricomycotina</taxon>
        <taxon>Agaricomycetes</taxon>
        <taxon>Polyporales</taxon>
        <taxon>Meripilaceae</taxon>
        <taxon>Meripilus</taxon>
    </lineage>
</organism>
<evidence type="ECO:0000256" key="1">
    <source>
        <dbReference type="SAM" id="MobiDB-lite"/>
    </source>
</evidence>